<dbReference type="KEGG" id="chu:CHU_2299"/>
<sequence>MENQDYTVRLTVQASPQEVFKQINRVTAWWTKNLQGDSEKLNDVFTVNFPGMHVSTQKLIECIPDKKVTWMVTDSHLTFIQRKTEWTDTTIQFDISRNVKHTEVLFTHKGLNPAIECYGDCAKGWDYFIKGSLFKLLTEGTGTPE</sequence>
<dbReference type="EMBL" id="CP000383">
    <property type="protein sequence ID" value="ABG59560.1"/>
    <property type="molecule type" value="Genomic_DNA"/>
</dbReference>
<dbReference type="RefSeq" id="WP_011585677.1">
    <property type="nucleotide sequence ID" value="NC_008255.1"/>
</dbReference>
<organism evidence="1 2">
    <name type="scientific">Cytophaga hutchinsonii (strain ATCC 33406 / DSM 1761 / CIP 103989 / NBRC 15051 / NCIMB 9469 / D465)</name>
    <dbReference type="NCBI Taxonomy" id="269798"/>
    <lineage>
        <taxon>Bacteria</taxon>
        <taxon>Pseudomonadati</taxon>
        <taxon>Bacteroidota</taxon>
        <taxon>Cytophagia</taxon>
        <taxon>Cytophagales</taxon>
        <taxon>Cytophagaceae</taxon>
        <taxon>Cytophaga</taxon>
    </lineage>
</organism>
<dbReference type="AlphaFoldDB" id="A0A6N4ST18"/>
<protein>
    <recommendedName>
        <fullName evidence="3">Activator of Hsp90 ATPase 1 family protein</fullName>
    </recommendedName>
</protein>
<dbReference type="SUPFAM" id="SSF55961">
    <property type="entry name" value="Bet v1-like"/>
    <property type="match status" value="1"/>
</dbReference>
<reference evidence="1 2" key="1">
    <citation type="journal article" date="2007" name="Appl. Environ. Microbiol.">
        <title>Genome sequence of the cellulolytic gliding bacterium Cytophaga hutchinsonii.</title>
        <authorList>
            <person name="Xie G."/>
            <person name="Bruce D.C."/>
            <person name="Challacombe J.F."/>
            <person name="Chertkov O."/>
            <person name="Detter J.C."/>
            <person name="Gilna P."/>
            <person name="Han C.S."/>
            <person name="Lucas S."/>
            <person name="Misra M."/>
            <person name="Myers G.L."/>
            <person name="Richardson P."/>
            <person name="Tapia R."/>
            <person name="Thayer N."/>
            <person name="Thompson L.S."/>
            <person name="Brettin T.S."/>
            <person name="Henrissat B."/>
            <person name="Wilson D.B."/>
            <person name="McBride M.J."/>
        </authorList>
    </citation>
    <scope>NUCLEOTIDE SEQUENCE [LARGE SCALE GENOMIC DNA]</scope>
    <source>
        <strain evidence="2">ATCC 33406 / DSM 1761 / CIP 103989 / NBRC 15051 / NCIMB 9469 / D465</strain>
    </source>
</reference>
<evidence type="ECO:0000313" key="2">
    <source>
        <dbReference type="Proteomes" id="UP000001822"/>
    </source>
</evidence>
<dbReference type="InterPro" id="IPR023393">
    <property type="entry name" value="START-like_dom_sf"/>
</dbReference>
<dbReference type="OrthoDB" id="287565at2"/>
<evidence type="ECO:0008006" key="3">
    <source>
        <dbReference type="Google" id="ProtNLM"/>
    </source>
</evidence>
<evidence type="ECO:0000313" key="1">
    <source>
        <dbReference type="EMBL" id="ABG59560.1"/>
    </source>
</evidence>
<gene>
    <name evidence="1" type="ordered locus">CHU_2299</name>
</gene>
<name>A0A6N4ST18_CYTH3</name>
<accession>A0A6N4ST18</accession>
<keyword evidence="2" id="KW-1185">Reference proteome</keyword>
<dbReference type="Proteomes" id="UP000001822">
    <property type="component" value="Chromosome"/>
</dbReference>
<dbReference type="Gene3D" id="3.30.530.20">
    <property type="match status" value="1"/>
</dbReference>
<proteinExistence type="predicted"/>